<proteinExistence type="predicted"/>
<protein>
    <submittedName>
        <fullName evidence="5">2-oxoglutarate ferredoxin oxidoreductase subunit delta</fullName>
    </submittedName>
</protein>
<organism evidence="5 6">
    <name type="scientific">Lactonifactor longoviformis DSM 17459</name>
    <dbReference type="NCBI Taxonomy" id="1122155"/>
    <lineage>
        <taxon>Bacteria</taxon>
        <taxon>Bacillati</taxon>
        <taxon>Bacillota</taxon>
        <taxon>Clostridia</taxon>
        <taxon>Eubacteriales</taxon>
        <taxon>Clostridiaceae</taxon>
        <taxon>Lactonifactor</taxon>
    </lineage>
</organism>
<dbReference type="PROSITE" id="PS00198">
    <property type="entry name" value="4FE4S_FER_1"/>
    <property type="match status" value="1"/>
</dbReference>
<evidence type="ECO:0000256" key="1">
    <source>
        <dbReference type="ARBA" id="ARBA00022723"/>
    </source>
</evidence>
<keyword evidence="2" id="KW-0408">Iron</keyword>
<dbReference type="PANTHER" id="PTHR43122">
    <property type="entry name" value="FERREDOXIN SUBUNIT OF PYRUVATE:FLAVODOXIN OXIDOREDUCTASE-RELATED"/>
    <property type="match status" value="1"/>
</dbReference>
<dbReference type="PANTHER" id="PTHR43122:SF1">
    <property type="entry name" value="IRON-SULFUR-BINDING PROTEIN"/>
    <property type="match status" value="1"/>
</dbReference>
<evidence type="ECO:0000256" key="3">
    <source>
        <dbReference type="ARBA" id="ARBA00023014"/>
    </source>
</evidence>
<dbReference type="InterPro" id="IPR017896">
    <property type="entry name" value="4Fe4S_Fe-S-bd"/>
</dbReference>
<dbReference type="SUPFAM" id="SSF54862">
    <property type="entry name" value="4Fe-4S ferredoxins"/>
    <property type="match status" value="1"/>
</dbReference>
<reference evidence="5 6" key="1">
    <citation type="submission" date="2016-11" db="EMBL/GenBank/DDBJ databases">
        <authorList>
            <person name="Jaros S."/>
            <person name="Januszkiewicz K."/>
            <person name="Wedrychowicz H."/>
        </authorList>
    </citation>
    <scope>NUCLEOTIDE SEQUENCE [LARGE SCALE GENOMIC DNA]</scope>
    <source>
        <strain evidence="5 6">DSM 17459</strain>
    </source>
</reference>
<keyword evidence="3" id="KW-0411">Iron-sulfur</keyword>
<dbReference type="Proteomes" id="UP000184245">
    <property type="component" value="Unassembled WGS sequence"/>
</dbReference>
<dbReference type="Pfam" id="PF12838">
    <property type="entry name" value="Fer4_7"/>
    <property type="match status" value="1"/>
</dbReference>
<keyword evidence="6" id="KW-1185">Reference proteome</keyword>
<gene>
    <name evidence="5" type="ORF">SAMN02745158_02614</name>
</gene>
<accession>A0A1M4Z2Z7</accession>
<dbReference type="PROSITE" id="PS51379">
    <property type="entry name" value="4FE4S_FER_2"/>
    <property type="match status" value="2"/>
</dbReference>
<feature type="domain" description="4Fe-4S ferredoxin-type" evidence="4">
    <location>
        <begin position="38"/>
        <end position="67"/>
    </location>
</feature>
<dbReference type="EMBL" id="FQVI01000013">
    <property type="protein sequence ID" value="SHF12335.1"/>
    <property type="molecule type" value="Genomic_DNA"/>
</dbReference>
<evidence type="ECO:0000313" key="5">
    <source>
        <dbReference type="EMBL" id="SHF12335.1"/>
    </source>
</evidence>
<dbReference type="GO" id="GO:0046872">
    <property type="term" value="F:metal ion binding"/>
    <property type="evidence" value="ECO:0007669"/>
    <property type="project" value="UniProtKB-KW"/>
</dbReference>
<dbReference type="GO" id="GO:0051536">
    <property type="term" value="F:iron-sulfur cluster binding"/>
    <property type="evidence" value="ECO:0007669"/>
    <property type="project" value="UniProtKB-KW"/>
</dbReference>
<feature type="domain" description="4Fe-4S ferredoxin-type" evidence="4">
    <location>
        <begin position="2"/>
        <end position="31"/>
    </location>
</feature>
<sequence length="68" mass="7649">MSTILLQPQNCKSCGYCIRACRQNALFFSEETNTNGYHMVDIEKEKCIGCGMCYTVCPDYVFSFGEVG</sequence>
<evidence type="ECO:0000256" key="2">
    <source>
        <dbReference type="ARBA" id="ARBA00023004"/>
    </source>
</evidence>
<evidence type="ECO:0000313" key="6">
    <source>
        <dbReference type="Proteomes" id="UP000184245"/>
    </source>
</evidence>
<dbReference type="AlphaFoldDB" id="A0A1M4Z2Z7"/>
<dbReference type="InterPro" id="IPR017900">
    <property type="entry name" value="4Fe4S_Fe_S_CS"/>
</dbReference>
<evidence type="ECO:0000259" key="4">
    <source>
        <dbReference type="PROSITE" id="PS51379"/>
    </source>
</evidence>
<dbReference type="RefSeq" id="WP_072852449.1">
    <property type="nucleotide sequence ID" value="NZ_FQVI01000013.1"/>
</dbReference>
<dbReference type="STRING" id="1122155.SAMN02745158_02614"/>
<dbReference type="Gene3D" id="3.30.70.20">
    <property type="match status" value="2"/>
</dbReference>
<dbReference type="OrthoDB" id="5421405at2"/>
<keyword evidence="1" id="KW-0479">Metal-binding</keyword>
<name>A0A1M4Z2Z7_9CLOT</name>